<comment type="similarity">
    <text evidence="1">Belongs to the VPS13 family.</text>
</comment>
<dbReference type="AlphaFoldDB" id="A0A183GAW0"/>
<evidence type="ECO:0000313" key="5">
    <source>
        <dbReference type="Proteomes" id="UP000050761"/>
    </source>
</evidence>
<dbReference type="PANTHER" id="PTHR16166">
    <property type="entry name" value="VACUOLAR PROTEIN SORTING-ASSOCIATED PROTEIN VPS13"/>
    <property type="match status" value="1"/>
</dbReference>
<name>A0A183GAW0_HELPZ</name>
<evidence type="ECO:0000256" key="1">
    <source>
        <dbReference type="ARBA" id="ARBA00006545"/>
    </source>
</evidence>
<organism evidence="5 6">
    <name type="scientific">Heligmosomoides polygyrus</name>
    <name type="common">Parasitic roundworm</name>
    <dbReference type="NCBI Taxonomy" id="6339"/>
    <lineage>
        <taxon>Eukaryota</taxon>
        <taxon>Metazoa</taxon>
        <taxon>Ecdysozoa</taxon>
        <taxon>Nematoda</taxon>
        <taxon>Chromadorea</taxon>
        <taxon>Rhabditida</taxon>
        <taxon>Rhabditina</taxon>
        <taxon>Rhabditomorpha</taxon>
        <taxon>Strongyloidea</taxon>
        <taxon>Heligmosomidae</taxon>
        <taxon>Heligmosomoides</taxon>
    </lineage>
</organism>
<dbReference type="GO" id="GO:0006623">
    <property type="term" value="P:protein targeting to vacuole"/>
    <property type="evidence" value="ECO:0007669"/>
    <property type="project" value="TreeGrafter"/>
</dbReference>
<feature type="region of interest" description="Disordered" evidence="3">
    <location>
        <begin position="963"/>
        <end position="1001"/>
    </location>
</feature>
<dbReference type="InterPro" id="IPR026847">
    <property type="entry name" value="VPS13"/>
</dbReference>
<feature type="region of interest" description="Disordered" evidence="3">
    <location>
        <begin position="776"/>
        <end position="802"/>
    </location>
</feature>
<reference evidence="6" key="1">
    <citation type="submission" date="2019-09" db="UniProtKB">
        <authorList>
            <consortium name="WormBaseParasite"/>
        </authorList>
    </citation>
    <scope>IDENTIFICATION</scope>
</reference>
<evidence type="ECO:0000313" key="6">
    <source>
        <dbReference type="WBParaSite" id="HPBE_0001918901-mRNA-1"/>
    </source>
</evidence>
<proteinExistence type="inferred from homology"/>
<dbReference type="Pfam" id="PF12624">
    <property type="entry name" value="VPS13_N"/>
    <property type="match status" value="1"/>
</dbReference>
<feature type="domain" description="Chorein N-terminal" evidence="4">
    <location>
        <begin position="1"/>
        <end position="801"/>
    </location>
</feature>
<protein>
    <submittedName>
        <fullName evidence="6">Vacuolar protein sorting-associated protein 13</fullName>
    </submittedName>
</protein>
<evidence type="ECO:0000259" key="4">
    <source>
        <dbReference type="Pfam" id="PF12624"/>
    </source>
</evidence>
<keyword evidence="2" id="KW-0813">Transport</keyword>
<feature type="compositionally biased region" description="Basic and acidic residues" evidence="3">
    <location>
        <begin position="783"/>
        <end position="798"/>
    </location>
</feature>
<evidence type="ECO:0000256" key="3">
    <source>
        <dbReference type="SAM" id="MobiDB-lite"/>
    </source>
</evidence>
<dbReference type="InterPro" id="IPR026854">
    <property type="entry name" value="VPS13_N"/>
</dbReference>
<feature type="compositionally biased region" description="Polar residues" evidence="3">
    <location>
        <begin position="963"/>
        <end position="980"/>
    </location>
</feature>
<dbReference type="PANTHER" id="PTHR16166:SF93">
    <property type="entry name" value="INTERMEMBRANE LIPID TRANSFER PROTEIN VPS13"/>
    <property type="match status" value="1"/>
</dbReference>
<keyword evidence="5" id="KW-1185">Reference proteome</keyword>
<accession>A0A183GAW0</accession>
<dbReference type="GO" id="GO:0045053">
    <property type="term" value="P:protein retention in Golgi apparatus"/>
    <property type="evidence" value="ECO:0007669"/>
    <property type="project" value="TreeGrafter"/>
</dbReference>
<sequence>LENLEVKETALDDLDLPVKLKFGYLSSLVLKIPWKNLYNEPVIANIDGLHLIVVPNKGVVYNEEKAKKNAAEVKQKTLARLEEARKNRRKPPDPTQDSFAEKMVTQVIKNLQVTVSNIHVRFEDKYTNRHRPFVAGVTLERLDFQTTNENWIPTIHRDVVKIFHKLVLLDNLAVYWNSDSQLFSDLNDKKEIRRKLQETIHNGKNNPEGYKYILQPIKMQAKLKLNQKPEADGTNWQTPKIDLSVDMEALALAIGKFQYQDVLLFLEAQERFNLATQYLKYRPHLNEYRGHYKEWWHFAYKSILEEKVRRRRNNWSWPRMRAHRKLVREYREAWLKVMTERNPGTAVTDIVKKAEEELDVFNVNVARQQAEMDIDRKGLTRVEDQPQGWLSWGASWFGGGGGGDGSSGKKTAKDFASQFHEAMTPEEKEKLFEAIDYQENIPPTNYPKEFVENKIDFRLREVAIVVDGAVALSLLELRAHLDQRPSANAINLKSTIEELKMDGCGKEMLRVRGSTKPWLNLCVDTNPLHGKYDQSVQLAIAPVNFKYHAPAVNNAIDVFKPPESVKLNQLAAAAMSRYEEVKARSVAGLAHAVENRSRLVLDIQIQPATIYISEGGIYDADKSTLLADLGHLSITTVESDPNAVAQKDKLHQLMDKAYDKFRVKLSNVVVCMAENVAKGREALGNKDSPLHILKPTGLDVQLHKCSIDDLRLPRMRLIGALPDIVIGVSDVRLLLLTRLLLSIPTPEPEPEAAAQQEKMVEEANIKARAKMRTIMETQEIESDESKQSEKEGEKDKSMTSEQQIQVELDLHLNQIGVIIMRDDKVLCDVSILRMGCMLQMRTFDMVVKAELGAIRISMPTFKSLDPKRNHLYLIDNNEEEGALMTLKFVQANPESPFFATDYQSTEQAVDFNFRRLTIALHQEGLMELKLFGEKLQKEVNALQKGTDQKVEDRIEAGARKLSRQLSDSMTSLATSQRQSQKSAGAGARKRRKRSASTDADELEQNRVIKMRVDATIGSLAVTIGTEKALDSLIAIEDIQAEVKMTIKAMHVTATLKTVKMEDMTEKALYR</sequence>
<evidence type="ECO:0000256" key="2">
    <source>
        <dbReference type="ARBA" id="ARBA00022448"/>
    </source>
</evidence>
<dbReference type="WBParaSite" id="HPBE_0001918901-mRNA-1">
    <property type="protein sequence ID" value="HPBE_0001918901-mRNA-1"/>
    <property type="gene ID" value="HPBE_0001918901"/>
</dbReference>
<dbReference type="Proteomes" id="UP000050761">
    <property type="component" value="Unassembled WGS sequence"/>
</dbReference>